<dbReference type="GO" id="GO:0016342">
    <property type="term" value="C:catenin complex"/>
    <property type="evidence" value="ECO:0007669"/>
    <property type="project" value="TreeGrafter"/>
</dbReference>
<dbReference type="GO" id="GO:0008013">
    <property type="term" value="F:beta-catenin binding"/>
    <property type="evidence" value="ECO:0007669"/>
    <property type="project" value="TreeGrafter"/>
</dbReference>
<dbReference type="GO" id="GO:0007156">
    <property type="term" value="P:homophilic cell adhesion via plasma membrane adhesion molecules"/>
    <property type="evidence" value="ECO:0007669"/>
    <property type="project" value="InterPro"/>
</dbReference>
<organism evidence="8">
    <name type="scientific">Clastoptera arizonana</name>
    <name type="common">Arizona spittle bug</name>
    <dbReference type="NCBI Taxonomy" id="38151"/>
    <lineage>
        <taxon>Eukaryota</taxon>
        <taxon>Metazoa</taxon>
        <taxon>Ecdysozoa</taxon>
        <taxon>Arthropoda</taxon>
        <taxon>Hexapoda</taxon>
        <taxon>Insecta</taxon>
        <taxon>Pterygota</taxon>
        <taxon>Neoptera</taxon>
        <taxon>Paraneoptera</taxon>
        <taxon>Hemiptera</taxon>
        <taxon>Auchenorrhyncha</taxon>
        <taxon>Cercopoidea</taxon>
        <taxon>Clastopteridae</taxon>
        <taxon>Clastoptera</taxon>
    </lineage>
</organism>
<dbReference type="PROSITE" id="PS50268">
    <property type="entry name" value="CADHERIN_2"/>
    <property type="match status" value="2"/>
</dbReference>
<sequence>MDLTEKKKSEYHFIVEARDMNGIGNRNTVPLIFEIIDVNDETPTFVRNPIDVILAPGGQNFSEQVFVKAIDRDSEPPNNIIRYEIVSGNYNNKFSIHSETGELTVRAILKGRVKKQIPESTTELMIRVYDLGIPTLWSIGQVRIYPYESGVKILTFIVPGNKPDKHNVEEMLEVLTGGQVTLQEIYPYTQGLHETAHDLAVGHPDNNKSIVVATVIYTNKITEDYIETTTNKPEIVAAAENRALFWVLVVLLTLIALVLLTILCCCLCACCPLYIIDRKKRQVQNNEIINYKTQNVDQQYESKGVQAEWSSSDRKEAWSSDTDNRRSWQFNRKNQYRNETKRVILVANPATGNQIKNGETQQSVNMIYNRDISQ</sequence>
<evidence type="ECO:0000256" key="5">
    <source>
        <dbReference type="PROSITE-ProRule" id="PRU00043"/>
    </source>
</evidence>
<gene>
    <name evidence="8" type="ORF">g.1268</name>
</gene>
<evidence type="ECO:0000256" key="3">
    <source>
        <dbReference type="ARBA" id="ARBA00022837"/>
    </source>
</evidence>
<dbReference type="EMBL" id="GEDC01002096">
    <property type="protein sequence ID" value="JAS35202.1"/>
    <property type="molecule type" value="Transcribed_RNA"/>
</dbReference>
<dbReference type="PANTHER" id="PTHR24027">
    <property type="entry name" value="CADHERIN-23"/>
    <property type="match status" value="1"/>
</dbReference>
<reference evidence="8" key="1">
    <citation type="submission" date="2015-12" db="EMBL/GenBank/DDBJ databases">
        <title>De novo transcriptome assembly of four potential Pierce s Disease insect vectors from Arizona vineyards.</title>
        <authorList>
            <person name="Tassone E.E."/>
        </authorList>
    </citation>
    <scope>NUCLEOTIDE SEQUENCE</scope>
</reference>
<protein>
    <recommendedName>
        <fullName evidence="7">Cadherin domain-containing protein</fullName>
    </recommendedName>
</protein>
<comment type="subcellular location">
    <subcellularLocation>
        <location evidence="1">Membrane</location>
    </subcellularLocation>
</comment>
<dbReference type="Pfam" id="PF00028">
    <property type="entry name" value="Cadherin"/>
    <property type="match status" value="1"/>
</dbReference>
<evidence type="ECO:0000313" key="8">
    <source>
        <dbReference type="EMBL" id="JAS35202.1"/>
    </source>
</evidence>
<feature type="domain" description="Cadherin" evidence="7">
    <location>
        <begin position="5"/>
        <end position="45"/>
    </location>
</feature>
<dbReference type="InterPro" id="IPR015919">
    <property type="entry name" value="Cadherin-like_sf"/>
</dbReference>
<dbReference type="PANTHER" id="PTHR24027:SF438">
    <property type="entry name" value="CADHERIN 23"/>
    <property type="match status" value="1"/>
</dbReference>
<dbReference type="InterPro" id="IPR039808">
    <property type="entry name" value="Cadherin"/>
</dbReference>
<dbReference type="CDD" id="cd11304">
    <property type="entry name" value="Cadherin_repeat"/>
    <property type="match status" value="2"/>
</dbReference>
<evidence type="ECO:0000259" key="7">
    <source>
        <dbReference type="PROSITE" id="PS50268"/>
    </source>
</evidence>
<keyword evidence="3 5" id="KW-0106">Calcium</keyword>
<feature type="non-terminal residue" evidence="8">
    <location>
        <position position="374"/>
    </location>
</feature>
<feature type="transmembrane region" description="Helical" evidence="6">
    <location>
        <begin position="243"/>
        <end position="276"/>
    </location>
</feature>
<keyword evidence="4 6" id="KW-0472">Membrane</keyword>
<keyword evidence="2" id="KW-0677">Repeat</keyword>
<evidence type="ECO:0000256" key="1">
    <source>
        <dbReference type="ARBA" id="ARBA00004370"/>
    </source>
</evidence>
<dbReference type="AlphaFoldDB" id="A0A1B6EB98"/>
<feature type="domain" description="Cadherin" evidence="7">
    <location>
        <begin position="67"/>
        <end position="144"/>
    </location>
</feature>
<dbReference type="SUPFAM" id="SSF49313">
    <property type="entry name" value="Cadherin-like"/>
    <property type="match status" value="2"/>
</dbReference>
<evidence type="ECO:0000256" key="6">
    <source>
        <dbReference type="SAM" id="Phobius"/>
    </source>
</evidence>
<dbReference type="GO" id="GO:0045296">
    <property type="term" value="F:cadherin binding"/>
    <property type="evidence" value="ECO:0007669"/>
    <property type="project" value="TreeGrafter"/>
</dbReference>
<evidence type="ECO:0000256" key="4">
    <source>
        <dbReference type="ARBA" id="ARBA00023136"/>
    </source>
</evidence>
<evidence type="ECO:0000256" key="2">
    <source>
        <dbReference type="ARBA" id="ARBA00022737"/>
    </source>
</evidence>
<keyword evidence="6" id="KW-1133">Transmembrane helix</keyword>
<keyword evidence="6" id="KW-0812">Transmembrane</keyword>
<dbReference type="Gene3D" id="2.60.40.60">
    <property type="entry name" value="Cadherins"/>
    <property type="match status" value="2"/>
</dbReference>
<accession>A0A1B6EB98</accession>
<name>A0A1B6EB98_9HEMI</name>
<dbReference type="InterPro" id="IPR002126">
    <property type="entry name" value="Cadherin-like_dom"/>
</dbReference>
<proteinExistence type="predicted"/>
<dbReference type="SMART" id="SM00112">
    <property type="entry name" value="CA"/>
    <property type="match status" value="1"/>
</dbReference>
<dbReference type="GO" id="GO:0016477">
    <property type="term" value="P:cell migration"/>
    <property type="evidence" value="ECO:0007669"/>
    <property type="project" value="TreeGrafter"/>
</dbReference>
<dbReference type="GO" id="GO:0005509">
    <property type="term" value="F:calcium ion binding"/>
    <property type="evidence" value="ECO:0007669"/>
    <property type="project" value="UniProtKB-UniRule"/>
</dbReference>